<dbReference type="Gene3D" id="3.30.70.360">
    <property type="match status" value="1"/>
</dbReference>
<dbReference type="AlphaFoldDB" id="W1PKC8"/>
<feature type="domain" description="Peptidase M20 dimerisation" evidence="6">
    <location>
        <begin position="211"/>
        <end position="306"/>
    </location>
</feature>
<gene>
    <name evidence="7" type="ORF">AMTR_s00018p00068150</name>
</gene>
<protein>
    <recommendedName>
        <fullName evidence="6">Peptidase M20 dimerisation domain-containing protein</fullName>
    </recommendedName>
</protein>
<evidence type="ECO:0000313" key="8">
    <source>
        <dbReference type="Proteomes" id="UP000017836"/>
    </source>
</evidence>
<dbReference type="GO" id="GO:0009850">
    <property type="term" value="P:auxin metabolic process"/>
    <property type="evidence" value="ECO:0007669"/>
    <property type="project" value="InterPro"/>
</dbReference>
<dbReference type="GO" id="GO:0016787">
    <property type="term" value="F:hydrolase activity"/>
    <property type="evidence" value="ECO:0000318"/>
    <property type="project" value="GO_Central"/>
</dbReference>
<dbReference type="Pfam" id="PF01546">
    <property type="entry name" value="Peptidase_M20"/>
    <property type="match status" value="1"/>
</dbReference>
<dbReference type="InterPro" id="IPR044757">
    <property type="entry name" value="ILR1-like_Hyd"/>
</dbReference>
<dbReference type="InterPro" id="IPR017439">
    <property type="entry name" value="Amidohydrolase"/>
</dbReference>
<evidence type="ECO:0000313" key="7">
    <source>
        <dbReference type="EMBL" id="ERN08116.1"/>
    </source>
</evidence>
<feature type="binding site" evidence="4">
    <location>
        <position position="187"/>
    </location>
    <ligand>
        <name>Mn(2+)</name>
        <dbReference type="ChEBI" id="CHEBI:29035"/>
        <label>2</label>
    </ligand>
</feature>
<dbReference type="NCBIfam" id="TIGR01891">
    <property type="entry name" value="amidohydrolases"/>
    <property type="match status" value="1"/>
</dbReference>
<dbReference type="STRING" id="13333.W1PKC8"/>
<dbReference type="PANTHER" id="PTHR11014">
    <property type="entry name" value="PEPTIDASE M20 FAMILY MEMBER"/>
    <property type="match status" value="1"/>
</dbReference>
<keyword evidence="8" id="KW-1185">Reference proteome</keyword>
<dbReference type="OrthoDB" id="6119954at2759"/>
<dbReference type="GO" id="GO:0046872">
    <property type="term" value="F:metal ion binding"/>
    <property type="evidence" value="ECO:0007669"/>
    <property type="project" value="UniProtKB-KW"/>
</dbReference>
<feature type="binding site" evidence="4">
    <location>
        <position position="390"/>
    </location>
    <ligand>
        <name>Mn(2+)</name>
        <dbReference type="ChEBI" id="CHEBI:29035"/>
        <label>2</label>
    </ligand>
</feature>
<comment type="similarity">
    <text evidence="1">Belongs to the peptidase M20 family.</text>
</comment>
<sequence>MGCPGIAIFALLLLPSLSLGEDDEYHYDAILEAAKREKEWLVSVRREIHEQPELSFEEHNTSALVRRELHGIGVSYSFPFAKTGVVATIGSGSGPVVALRADMDALPLQELVEWKHKSKVDGKMHACGHDAHTTMLLGAAKLLHQRRDKLKGTVRLLFQPAEEGGAGASHMIKEGALGNAEAIFAMHISNQLSTGKIATRPGPVMAAVCFFEAKIEGKGSHAAFPHLAVDPIVVASLTILALQQLVSRETDPLHSQVVSVTYIKGGGALNVIPPSVEIGGTLRSLTTDGLHELQRRVREVIESQAAALRCNALLNIKDDTHPPYPAAFNDERLHHHVKRVGGLLLGTENVEVQEKVMAGEDFAFYQQLIPGVMLSIGIRNAEVGSIHFPHSPHFFLDEDALPIGAAVHVALAESYMNMDQADV</sequence>
<keyword evidence="3" id="KW-0378">Hydrolase</keyword>
<dbReference type="Gene3D" id="3.40.630.10">
    <property type="entry name" value="Zn peptidases"/>
    <property type="match status" value="1"/>
</dbReference>
<evidence type="ECO:0000256" key="2">
    <source>
        <dbReference type="ARBA" id="ARBA00022729"/>
    </source>
</evidence>
<dbReference type="Pfam" id="PF07687">
    <property type="entry name" value="M20_dimer"/>
    <property type="match status" value="1"/>
</dbReference>
<feature type="binding site" evidence="4">
    <location>
        <position position="163"/>
    </location>
    <ligand>
        <name>Mn(2+)</name>
        <dbReference type="ChEBI" id="CHEBI:29035"/>
        <label>2</label>
    </ligand>
</feature>
<dbReference type="InterPro" id="IPR011650">
    <property type="entry name" value="Peptidase_M20_dimer"/>
</dbReference>
<organism evidence="7 8">
    <name type="scientific">Amborella trichopoda</name>
    <dbReference type="NCBI Taxonomy" id="13333"/>
    <lineage>
        <taxon>Eukaryota</taxon>
        <taxon>Viridiplantae</taxon>
        <taxon>Streptophyta</taxon>
        <taxon>Embryophyta</taxon>
        <taxon>Tracheophyta</taxon>
        <taxon>Spermatophyta</taxon>
        <taxon>Magnoliopsida</taxon>
        <taxon>Amborellales</taxon>
        <taxon>Amborellaceae</taxon>
        <taxon>Amborella</taxon>
    </lineage>
</organism>
<keyword evidence="2 5" id="KW-0732">Signal</keyword>
<keyword evidence="4" id="KW-0479">Metal-binding</keyword>
<dbReference type="SUPFAM" id="SSF53187">
    <property type="entry name" value="Zn-dependent exopeptidases"/>
    <property type="match status" value="1"/>
</dbReference>
<dbReference type="MEROPS" id="M20.A06"/>
<name>W1PKC8_AMBTC</name>
<dbReference type="InterPro" id="IPR036264">
    <property type="entry name" value="Bact_exopeptidase_dim_dom"/>
</dbReference>
<dbReference type="eggNOG" id="ENOG502QQEM">
    <property type="taxonomic scope" value="Eukaryota"/>
</dbReference>
<dbReference type="EMBL" id="KI393569">
    <property type="protein sequence ID" value="ERN08116.1"/>
    <property type="molecule type" value="Genomic_DNA"/>
</dbReference>
<accession>W1PKC8</accession>
<evidence type="ECO:0000256" key="3">
    <source>
        <dbReference type="ARBA" id="ARBA00022801"/>
    </source>
</evidence>
<dbReference type="InterPro" id="IPR002933">
    <property type="entry name" value="Peptidase_M20"/>
</dbReference>
<dbReference type="PIRSF" id="PIRSF005962">
    <property type="entry name" value="Pept_M20D_amidohydro"/>
    <property type="match status" value="1"/>
</dbReference>
<proteinExistence type="inferred from homology"/>
<feature type="binding site" evidence="4">
    <location>
        <position position="127"/>
    </location>
    <ligand>
        <name>Mn(2+)</name>
        <dbReference type="ChEBI" id="CHEBI:29035"/>
        <label>2</label>
    </ligand>
</feature>
<dbReference type="KEGG" id="atr:18436357"/>
<evidence type="ECO:0000259" key="6">
    <source>
        <dbReference type="Pfam" id="PF07687"/>
    </source>
</evidence>
<feature type="signal peptide" evidence="5">
    <location>
        <begin position="1"/>
        <end position="20"/>
    </location>
</feature>
<dbReference type="Gramene" id="ERN08116">
    <property type="protein sequence ID" value="ERN08116"/>
    <property type="gene ID" value="AMTR_s00018p00068150"/>
</dbReference>
<dbReference type="Proteomes" id="UP000017836">
    <property type="component" value="Unassembled WGS sequence"/>
</dbReference>
<dbReference type="HOGENOM" id="CLU_023257_0_0_1"/>
<evidence type="ECO:0000256" key="5">
    <source>
        <dbReference type="SAM" id="SignalP"/>
    </source>
</evidence>
<comment type="cofactor">
    <cofactor evidence="4">
        <name>Mn(2+)</name>
        <dbReference type="ChEBI" id="CHEBI:29035"/>
    </cofactor>
    <text evidence="4">The Mn(2+) ion enhances activity.</text>
</comment>
<reference evidence="8" key="1">
    <citation type="journal article" date="2013" name="Science">
        <title>The Amborella genome and the evolution of flowering plants.</title>
        <authorList>
            <consortium name="Amborella Genome Project"/>
        </authorList>
    </citation>
    <scope>NUCLEOTIDE SEQUENCE [LARGE SCALE GENOMIC DNA]</scope>
</reference>
<evidence type="ECO:0000256" key="4">
    <source>
        <dbReference type="PIRSR" id="PIRSR005962-1"/>
    </source>
</evidence>
<dbReference type="FunFam" id="3.30.70.360:FF:000001">
    <property type="entry name" value="N-acetyldiaminopimelate deacetylase"/>
    <property type="match status" value="1"/>
</dbReference>
<feature type="binding site" evidence="4">
    <location>
        <position position="129"/>
    </location>
    <ligand>
        <name>Mn(2+)</name>
        <dbReference type="ChEBI" id="CHEBI:29035"/>
        <label>2</label>
    </ligand>
</feature>
<feature type="chain" id="PRO_5004807520" description="Peptidase M20 dimerisation domain-containing protein" evidence="5">
    <location>
        <begin position="21"/>
        <end position="423"/>
    </location>
</feature>
<evidence type="ECO:0000256" key="1">
    <source>
        <dbReference type="ARBA" id="ARBA00006153"/>
    </source>
</evidence>
<keyword evidence="4" id="KW-0464">Manganese</keyword>
<dbReference type="CDD" id="cd08017">
    <property type="entry name" value="M20_IAA_Hyd"/>
    <property type="match status" value="1"/>
</dbReference>
<dbReference type="OMA" id="ITSACDR"/>
<dbReference type="SUPFAM" id="SSF55031">
    <property type="entry name" value="Bacterial exopeptidase dimerisation domain"/>
    <property type="match status" value="1"/>
</dbReference>
<dbReference type="PANTHER" id="PTHR11014:SF140">
    <property type="entry name" value="IAA-AMINO ACID HYDROLASE ILR1-LIKE 3"/>
    <property type="match status" value="1"/>
</dbReference>